<dbReference type="Pfam" id="PF02515">
    <property type="entry name" value="CoA_transf_3"/>
    <property type="match status" value="1"/>
</dbReference>
<dbReference type="SUPFAM" id="SSF89796">
    <property type="entry name" value="CoA-transferase family III (CaiB/BaiF)"/>
    <property type="match status" value="1"/>
</dbReference>
<accession>A0A8B2NWW2</accession>
<sequence length="405" mass="44115">MGIHSLPFEPDAPCPLDGVKVLDFSRLVAGNMLSLQLADFGAEVVKVEVPGSGDTLRHWRNNGVDLHWKVYGRNKKSITLNLKAEGAREMILKLLPHFDVMMESFRYGYLERIGLGPDVLMEANPNLVLVRVSGFGQTGPYRTRPGFGTLVEAMSGFAANNGFEDREPVLPPLAMADMIAGLYGAMATVIAVRNVEMNGGRGQVIDLSLLESIFSTLGPEAAVHTVTGRVRRRVGSGSESSSPRNVYATSDGGWVAISASTQRMTERLFEAIGSPELVHEARFATNADRVEHRAEVDAIVGAFIARHTLADAIAYFEEKGVTAAPVYNIGQFLEDPHVQERGIVVNLPDAELGEVATHNITPRLSGTPGRFRRPAPRIGEHNEEIWSRAGFSAEEIREFSARGTI</sequence>
<comment type="caution">
    <text evidence="2">The sequence shown here is derived from an EMBL/GenBank/DDBJ whole genome shotgun (WGS) entry which is preliminary data.</text>
</comment>
<reference evidence="2 3" key="1">
    <citation type="submission" date="2018-05" db="EMBL/GenBank/DDBJ databases">
        <title>Acuticoccus sediminis sp. nov., isolated from deep-sea sediment of Indian Ocean.</title>
        <authorList>
            <person name="Liu X."/>
            <person name="Lai Q."/>
            <person name="Du Y."/>
            <person name="Sun F."/>
            <person name="Zhang X."/>
            <person name="Wang S."/>
            <person name="Shao Z."/>
        </authorList>
    </citation>
    <scope>NUCLEOTIDE SEQUENCE [LARGE SCALE GENOMIC DNA]</scope>
    <source>
        <strain evidence="2 3">PTG4-2</strain>
    </source>
</reference>
<dbReference type="AlphaFoldDB" id="A0A8B2NWW2"/>
<dbReference type="EMBL" id="QHHQ01000002">
    <property type="protein sequence ID" value="RAI01842.1"/>
    <property type="molecule type" value="Genomic_DNA"/>
</dbReference>
<dbReference type="InterPro" id="IPR003673">
    <property type="entry name" value="CoA-Trfase_fam_III"/>
</dbReference>
<dbReference type="Gene3D" id="3.30.1540.10">
    <property type="entry name" value="formyl-coa transferase, domain 3"/>
    <property type="match status" value="1"/>
</dbReference>
<evidence type="ECO:0000313" key="2">
    <source>
        <dbReference type="EMBL" id="RAI01842.1"/>
    </source>
</evidence>
<dbReference type="InterPro" id="IPR050483">
    <property type="entry name" value="CoA-transferase_III_domain"/>
</dbReference>
<keyword evidence="3" id="KW-1185">Reference proteome</keyword>
<evidence type="ECO:0000256" key="1">
    <source>
        <dbReference type="ARBA" id="ARBA00022679"/>
    </source>
</evidence>
<dbReference type="RefSeq" id="WP_111345013.1">
    <property type="nucleotide sequence ID" value="NZ_QHHQ01000002.1"/>
</dbReference>
<dbReference type="PANTHER" id="PTHR48207:SF3">
    <property type="entry name" value="SUCCINATE--HYDROXYMETHYLGLUTARATE COA-TRANSFERASE"/>
    <property type="match status" value="1"/>
</dbReference>
<dbReference type="OrthoDB" id="7208981at2"/>
<name>A0A8B2NWW2_9HYPH</name>
<gene>
    <name evidence="2" type="ORF">DLJ53_10580</name>
</gene>
<dbReference type="Gene3D" id="3.40.50.10540">
    <property type="entry name" value="Crotonobetainyl-coa:carnitine coa-transferase, domain 1"/>
    <property type="match status" value="1"/>
</dbReference>
<proteinExistence type="predicted"/>
<dbReference type="GO" id="GO:0008410">
    <property type="term" value="F:CoA-transferase activity"/>
    <property type="evidence" value="ECO:0007669"/>
    <property type="project" value="TreeGrafter"/>
</dbReference>
<evidence type="ECO:0000313" key="3">
    <source>
        <dbReference type="Proteomes" id="UP000249590"/>
    </source>
</evidence>
<dbReference type="Proteomes" id="UP000249590">
    <property type="component" value="Unassembled WGS sequence"/>
</dbReference>
<dbReference type="InterPro" id="IPR044855">
    <property type="entry name" value="CoA-Trfase_III_dom3_sf"/>
</dbReference>
<keyword evidence="1 2" id="KW-0808">Transferase</keyword>
<dbReference type="PANTHER" id="PTHR48207">
    <property type="entry name" value="SUCCINATE--HYDROXYMETHYLGLUTARATE COA-TRANSFERASE"/>
    <property type="match status" value="1"/>
</dbReference>
<dbReference type="InterPro" id="IPR023606">
    <property type="entry name" value="CoA-Trfase_III_dom_1_sf"/>
</dbReference>
<organism evidence="2 3">
    <name type="scientific">Acuticoccus sediminis</name>
    <dbReference type="NCBI Taxonomy" id="2184697"/>
    <lineage>
        <taxon>Bacteria</taxon>
        <taxon>Pseudomonadati</taxon>
        <taxon>Pseudomonadota</taxon>
        <taxon>Alphaproteobacteria</taxon>
        <taxon>Hyphomicrobiales</taxon>
        <taxon>Amorphaceae</taxon>
        <taxon>Acuticoccus</taxon>
    </lineage>
</organism>
<protein>
    <submittedName>
        <fullName evidence="2">CoA transferase</fullName>
    </submittedName>
</protein>